<dbReference type="PROSITE" id="PS51257">
    <property type="entry name" value="PROKAR_LIPOPROTEIN"/>
    <property type="match status" value="1"/>
</dbReference>
<name>A0A386PMA3_9SPIR</name>
<dbReference type="OrthoDB" id="352085at2"/>
<evidence type="ECO:0008006" key="3">
    <source>
        <dbReference type="Google" id="ProtNLM"/>
    </source>
</evidence>
<dbReference type="KEGG" id="btur:DB313_02375"/>
<sequence>MQSKFKFLTLFMCFIISCVSNNDVARAVLVEFLDSVKDLQNNPEKFYGFLNIANDNDMISRISGLKREAEDDFILYPLFFNNMQYVIKNKVIDANVFKFEVEIRNIKFKSGMEKFLSKLKELEPELENIKNLLKHERKSLFDKIINEVINSLSESDYVSILHTFSLIKTESGEYKIDLLGDVSIISERNRLLDELLLKLSPGIRHSLDRHNGTNLEE</sequence>
<dbReference type="AlphaFoldDB" id="A0A386PMA3"/>
<protein>
    <recommendedName>
        <fullName evidence="3">Lipoprotein</fullName>
    </recommendedName>
</protein>
<dbReference type="Proteomes" id="UP000275571">
    <property type="component" value="Chromosome"/>
</dbReference>
<accession>A0A386PMA3</accession>
<gene>
    <name evidence="1" type="ORF">DB313_02375</name>
</gene>
<proteinExistence type="predicted"/>
<organism evidence="1 2">
    <name type="scientific">Borrelia turcica IST7</name>
    <dbReference type="NCBI Taxonomy" id="1104446"/>
    <lineage>
        <taxon>Bacteria</taxon>
        <taxon>Pseudomonadati</taxon>
        <taxon>Spirochaetota</taxon>
        <taxon>Spirochaetia</taxon>
        <taxon>Spirochaetales</taxon>
        <taxon>Borreliaceae</taxon>
        <taxon>Borrelia</taxon>
    </lineage>
</organism>
<dbReference type="EMBL" id="CP028884">
    <property type="protein sequence ID" value="AYE36744.1"/>
    <property type="molecule type" value="Genomic_DNA"/>
</dbReference>
<keyword evidence="2" id="KW-1185">Reference proteome</keyword>
<evidence type="ECO:0000313" key="1">
    <source>
        <dbReference type="EMBL" id="AYE36744.1"/>
    </source>
</evidence>
<reference evidence="1 2" key="1">
    <citation type="journal article" date="2018" name="Infect. Genet. Evol.">
        <title>Genome-wide analysis of Borrelia turcica and 'Candidatus Borrelia tachyglossi' shows relapsing fever-like genomes with unique genomic links to Lyme disease Borrelia.</title>
        <authorList>
            <person name="Gofton A.W."/>
            <person name="Margos G."/>
            <person name="Fingerle V."/>
            <person name="Hepner S."/>
            <person name="Loh S.M."/>
            <person name="Ryan U."/>
            <person name="Irwin P."/>
            <person name="Oskam C.L."/>
        </authorList>
    </citation>
    <scope>NUCLEOTIDE SEQUENCE [LARGE SCALE GENOMIC DNA]</scope>
    <source>
        <strain evidence="1 2">IST7</strain>
    </source>
</reference>
<evidence type="ECO:0000313" key="2">
    <source>
        <dbReference type="Proteomes" id="UP000275571"/>
    </source>
</evidence>